<evidence type="ECO:0000256" key="2">
    <source>
        <dbReference type="ARBA" id="ARBA00022723"/>
    </source>
</evidence>
<comment type="similarity">
    <text evidence="8">Belongs to the uracil-DNA glycosylase (UDG) superfamily. Type 5 (UDGb) family.</text>
</comment>
<feature type="domain" description="Uracil-DNA glycosylase-like" evidence="11">
    <location>
        <begin position="56"/>
        <end position="223"/>
    </location>
</feature>
<name>A0A7X0AU82_9PROT</name>
<keyword evidence="2" id="KW-0479">Metal-binding</keyword>
<dbReference type="AlphaFoldDB" id="A0A7X0AU82"/>
<gene>
    <name evidence="12" type="ORF">FHS74_000745</name>
</gene>
<dbReference type="InterPro" id="IPR051536">
    <property type="entry name" value="UDG_Type-4/5"/>
</dbReference>
<evidence type="ECO:0000256" key="6">
    <source>
        <dbReference type="ARBA" id="ARBA00023014"/>
    </source>
</evidence>
<evidence type="ECO:0000256" key="7">
    <source>
        <dbReference type="ARBA" id="ARBA00023204"/>
    </source>
</evidence>
<dbReference type="GO" id="GO:0033958">
    <property type="term" value="F:DNA-deoxyinosine glycosylase activity"/>
    <property type="evidence" value="ECO:0007669"/>
    <property type="project" value="InterPro"/>
</dbReference>
<proteinExistence type="inferred from homology"/>
<evidence type="ECO:0000256" key="4">
    <source>
        <dbReference type="ARBA" id="ARBA00022801"/>
    </source>
</evidence>
<dbReference type="InterPro" id="IPR036895">
    <property type="entry name" value="Uracil-DNA_glycosylase-like_sf"/>
</dbReference>
<dbReference type="GO" id="GO:0006284">
    <property type="term" value="P:base-excision repair"/>
    <property type="evidence" value="ECO:0007669"/>
    <property type="project" value="InterPro"/>
</dbReference>
<keyword evidence="13" id="KW-1185">Reference proteome</keyword>
<evidence type="ECO:0000256" key="8">
    <source>
        <dbReference type="ARBA" id="ARBA00023779"/>
    </source>
</evidence>
<dbReference type="Pfam" id="PF03167">
    <property type="entry name" value="UDG"/>
    <property type="match status" value="1"/>
</dbReference>
<dbReference type="PANTHER" id="PTHR33693:SF3">
    <property type="entry name" value="TYPE-5 URACIL-DNA GLYCOSYLASE"/>
    <property type="match status" value="1"/>
</dbReference>
<evidence type="ECO:0000256" key="10">
    <source>
        <dbReference type="SAM" id="MobiDB-lite"/>
    </source>
</evidence>
<keyword evidence="6" id="KW-0411">Iron-sulfur</keyword>
<keyword evidence="5" id="KW-0408">Iron</keyword>
<dbReference type="SMART" id="SM00987">
    <property type="entry name" value="UreE_C"/>
    <property type="match status" value="1"/>
</dbReference>
<evidence type="ECO:0000256" key="5">
    <source>
        <dbReference type="ARBA" id="ARBA00023004"/>
    </source>
</evidence>
<reference evidence="12 13" key="1">
    <citation type="submission" date="2020-08" db="EMBL/GenBank/DDBJ databases">
        <title>Genomic Encyclopedia of Type Strains, Phase IV (KMG-IV): sequencing the most valuable type-strain genomes for metagenomic binning, comparative biology and taxonomic classification.</title>
        <authorList>
            <person name="Goeker M."/>
        </authorList>
    </citation>
    <scope>NUCLEOTIDE SEQUENCE [LARGE SCALE GENOMIC DNA]</scope>
    <source>
        <strain evidence="12 13">DSM 22198</strain>
    </source>
</reference>
<evidence type="ECO:0000256" key="1">
    <source>
        <dbReference type="ARBA" id="ARBA00022485"/>
    </source>
</evidence>
<dbReference type="Proteomes" id="UP000539175">
    <property type="component" value="Unassembled WGS sequence"/>
</dbReference>
<dbReference type="GO" id="GO:0051539">
    <property type="term" value="F:4 iron, 4 sulfur cluster binding"/>
    <property type="evidence" value="ECO:0007669"/>
    <property type="project" value="UniProtKB-KW"/>
</dbReference>
<evidence type="ECO:0000256" key="9">
    <source>
        <dbReference type="ARBA" id="ARBA00023887"/>
    </source>
</evidence>
<evidence type="ECO:0000259" key="11">
    <source>
        <dbReference type="SMART" id="SM00986"/>
    </source>
</evidence>
<dbReference type="SMART" id="SM00986">
    <property type="entry name" value="UDG"/>
    <property type="match status" value="1"/>
</dbReference>
<accession>A0A7X0AU82</accession>
<dbReference type="PANTHER" id="PTHR33693">
    <property type="entry name" value="TYPE-5 URACIL-DNA GLYCOSYLASE"/>
    <property type="match status" value="1"/>
</dbReference>
<keyword evidence="1" id="KW-0004">4Fe-4S</keyword>
<evidence type="ECO:0000313" key="13">
    <source>
        <dbReference type="Proteomes" id="UP000539175"/>
    </source>
</evidence>
<keyword evidence="4" id="KW-0378">Hydrolase</keyword>
<organism evidence="12 13">
    <name type="scientific">Nitrospirillum iridis</name>
    <dbReference type="NCBI Taxonomy" id="765888"/>
    <lineage>
        <taxon>Bacteria</taxon>
        <taxon>Pseudomonadati</taxon>
        <taxon>Pseudomonadota</taxon>
        <taxon>Alphaproteobacteria</taxon>
        <taxon>Rhodospirillales</taxon>
        <taxon>Azospirillaceae</taxon>
        <taxon>Nitrospirillum</taxon>
    </lineage>
</organism>
<dbReference type="InterPro" id="IPR005122">
    <property type="entry name" value="Uracil-DNA_glycosylase-like"/>
</dbReference>
<dbReference type="SUPFAM" id="SSF52141">
    <property type="entry name" value="Uracil-DNA glycosylase-like"/>
    <property type="match status" value="1"/>
</dbReference>
<dbReference type="EMBL" id="JACIIZ010000002">
    <property type="protein sequence ID" value="MBB6250204.1"/>
    <property type="molecule type" value="Genomic_DNA"/>
</dbReference>
<feature type="region of interest" description="Disordered" evidence="10">
    <location>
        <begin position="1"/>
        <end position="23"/>
    </location>
</feature>
<evidence type="ECO:0000313" key="12">
    <source>
        <dbReference type="EMBL" id="MBB6250204.1"/>
    </source>
</evidence>
<dbReference type="RefSeq" id="WP_246462898.1">
    <property type="nucleotide sequence ID" value="NZ_JACIIZ010000002.1"/>
</dbReference>
<dbReference type="InterPro" id="IPR044147">
    <property type="entry name" value="UdgB-like"/>
</dbReference>
<dbReference type="GO" id="GO:0004844">
    <property type="term" value="F:uracil DNA N-glycosylase activity"/>
    <property type="evidence" value="ECO:0007669"/>
    <property type="project" value="InterPro"/>
</dbReference>
<keyword evidence="7" id="KW-0234">DNA repair</keyword>
<keyword evidence="3" id="KW-0227">DNA damage</keyword>
<dbReference type="Gene3D" id="3.40.470.10">
    <property type="entry name" value="Uracil-DNA glycosylase-like domain"/>
    <property type="match status" value="1"/>
</dbReference>
<dbReference type="CDD" id="cd10031">
    <property type="entry name" value="UDG-F5_TTUDGB_like"/>
    <property type="match status" value="1"/>
</dbReference>
<sequence>MTQNLTPPRDSHSPAPPGHDCSPAPPGHDCPLCPRLVDYRLRNRAAFPDKFNGPVPSFGGLDARLLVVGLAPGLRGANFSGRPFTGDYAGDLLYATLLKFGFARGQYLERADDGLTLIGARITNAVRCVPPENKPTPEESHTCRPFLVDELAAMPNLRAIVALGSVSHTSVIRTFGLRQAAHPFGHAARHDLGTGVTLFDSYHCSRYNTNTGRLTDAMFEDVFRAVRLAVDA</sequence>
<protein>
    <recommendedName>
        <fullName evidence="9">Type-5 uracil-DNA glycosylase</fullName>
    </recommendedName>
</protein>
<comment type="caution">
    <text evidence="12">The sequence shown here is derived from an EMBL/GenBank/DDBJ whole genome shotgun (WGS) entry which is preliminary data.</text>
</comment>
<evidence type="ECO:0000256" key="3">
    <source>
        <dbReference type="ARBA" id="ARBA00022763"/>
    </source>
</evidence>
<dbReference type="GO" id="GO:0046872">
    <property type="term" value="F:metal ion binding"/>
    <property type="evidence" value="ECO:0007669"/>
    <property type="project" value="UniProtKB-KW"/>
</dbReference>